<keyword evidence="1" id="KW-0812">Transmembrane</keyword>
<accession>A0ABW6NZ07</accession>
<evidence type="ECO:0000313" key="3">
    <source>
        <dbReference type="Proteomes" id="UP001601442"/>
    </source>
</evidence>
<sequence length="268" mass="30191">MAAYPTGVGRVRASAFEEGDFMAVTQDMASEDANCSAIDDDRLLERIGAWGGLAYLLVFGAGWLLVARFFPPIPPSNDASAVAQQFQDRRIPLMVASVMLMCSTFFLFPFSALWVMVVRKLEGRVGMATLMLGFTFATYMVSNFYTPFSFAMSAFRPERDAELIQYSSDYGFLQFVGGIPLFLMVWIISAYVVLFSSSRRAPIVPRWYGYFTLWIAVLYLPELLVFFFKTGPFAWNGIVGFWIPAVLFIAYFLVSPFILVPLVKRKVV</sequence>
<evidence type="ECO:0000256" key="1">
    <source>
        <dbReference type="SAM" id="Phobius"/>
    </source>
</evidence>
<evidence type="ECO:0008006" key="4">
    <source>
        <dbReference type="Google" id="ProtNLM"/>
    </source>
</evidence>
<dbReference type="EMBL" id="JBIAMT010000002">
    <property type="protein sequence ID" value="MFF0496363.1"/>
    <property type="molecule type" value="Genomic_DNA"/>
</dbReference>
<feature type="transmembrane region" description="Helical" evidence="1">
    <location>
        <begin position="52"/>
        <end position="71"/>
    </location>
</feature>
<comment type="caution">
    <text evidence="2">The sequence shown here is derived from an EMBL/GenBank/DDBJ whole genome shotgun (WGS) entry which is preliminary data.</text>
</comment>
<dbReference type="Proteomes" id="UP001601442">
    <property type="component" value="Unassembled WGS sequence"/>
</dbReference>
<keyword evidence="3" id="KW-1185">Reference proteome</keyword>
<feature type="transmembrane region" description="Helical" evidence="1">
    <location>
        <begin position="130"/>
        <end position="152"/>
    </location>
</feature>
<organism evidence="2 3">
    <name type="scientific">Nocardia aobensis</name>
    <dbReference type="NCBI Taxonomy" id="257277"/>
    <lineage>
        <taxon>Bacteria</taxon>
        <taxon>Bacillati</taxon>
        <taxon>Actinomycetota</taxon>
        <taxon>Actinomycetes</taxon>
        <taxon>Mycobacteriales</taxon>
        <taxon>Nocardiaceae</taxon>
        <taxon>Nocardia</taxon>
    </lineage>
</organism>
<feature type="transmembrane region" description="Helical" evidence="1">
    <location>
        <begin position="240"/>
        <end position="263"/>
    </location>
</feature>
<keyword evidence="1" id="KW-1133">Transmembrane helix</keyword>
<gene>
    <name evidence="2" type="ORF">ACFYU5_08175</name>
</gene>
<evidence type="ECO:0000313" key="2">
    <source>
        <dbReference type="EMBL" id="MFF0496363.1"/>
    </source>
</evidence>
<protein>
    <recommendedName>
        <fullName evidence="4">DUF4386 domain-containing protein</fullName>
    </recommendedName>
</protein>
<dbReference type="RefSeq" id="WP_387391506.1">
    <property type="nucleotide sequence ID" value="NZ_JBIAMT010000002.1"/>
</dbReference>
<reference evidence="2 3" key="1">
    <citation type="submission" date="2024-10" db="EMBL/GenBank/DDBJ databases">
        <title>The Natural Products Discovery Center: Release of the First 8490 Sequenced Strains for Exploring Actinobacteria Biosynthetic Diversity.</title>
        <authorList>
            <person name="Kalkreuter E."/>
            <person name="Kautsar S.A."/>
            <person name="Yang D."/>
            <person name="Bader C.D."/>
            <person name="Teijaro C.N."/>
            <person name="Fluegel L."/>
            <person name="Davis C.M."/>
            <person name="Simpson J.R."/>
            <person name="Lauterbach L."/>
            <person name="Steele A.D."/>
            <person name="Gui C."/>
            <person name="Meng S."/>
            <person name="Li G."/>
            <person name="Viehrig K."/>
            <person name="Ye F."/>
            <person name="Su P."/>
            <person name="Kiefer A.F."/>
            <person name="Nichols A."/>
            <person name="Cepeda A.J."/>
            <person name="Yan W."/>
            <person name="Fan B."/>
            <person name="Jiang Y."/>
            <person name="Adhikari A."/>
            <person name="Zheng C.-J."/>
            <person name="Schuster L."/>
            <person name="Cowan T.M."/>
            <person name="Smanski M.J."/>
            <person name="Chevrette M.G."/>
            <person name="De Carvalho L.P.S."/>
            <person name="Shen B."/>
        </authorList>
    </citation>
    <scope>NUCLEOTIDE SEQUENCE [LARGE SCALE GENOMIC DNA]</scope>
    <source>
        <strain evidence="2 3">NPDC004119</strain>
    </source>
</reference>
<keyword evidence="1" id="KW-0472">Membrane</keyword>
<feature type="transmembrane region" description="Helical" evidence="1">
    <location>
        <begin position="172"/>
        <end position="195"/>
    </location>
</feature>
<feature type="transmembrane region" description="Helical" evidence="1">
    <location>
        <begin position="91"/>
        <end position="118"/>
    </location>
</feature>
<proteinExistence type="predicted"/>
<feature type="transmembrane region" description="Helical" evidence="1">
    <location>
        <begin position="207"/>
        <end position="228"/>
    </location>
</feature>
<name>A0ABW6NZ07_9NOCA</name>